<evidence type="ECO:0000256" key="1">
    <source>
        <dbReference type="ARBA" id="ARBA00022729"/>
    </source>
</evidence>
<dbReference type="InterPro" id="IPR003790">
    <property type="entry name" value="GHL10"/>
</dbReference>
<evidence type="ECO:0000313" key="6">
    <source>
        <dbReference type="Proteomes" id="UP000016648"/>
    </source>
</evidence>
<comment type="caution">
    <text evidence="5">The sequence shown here is derived from an EMBL/GenBank/DDBJ whole genome shotgun (WGS) entry which is preliminary data.</text>
</comment>
<keyword evidence="1 3" id="KW-0732">Signal</keyword>
<dbReference type="PANTHER" id="PTHR43405">
    <property type="entry name" value="GLYCOSYL HYDROLASE DIGH"/>
    <property type="match status" value="1"/>
</dbReference>
<evidence type="ECO:0000259" key="4">
    <source>
        <dbReference type="Pfam" id="PF02638"/>
    </source>
</evidence>
<evidence type="ECO:0000313" key="5">
    <source>
        <dbReference type="EMBL" id="ERK39579.1"/>
    </source>
</evidence>
<dbReference type="InterPro" id="IPR017853">
    <property type="entry name" value="GH"/>
</dbReference>
<dbReference type="SUPFAM" id="SSF51445">
    <property type="entry name" value="(Trans)glycosidases"/>
    <property type="match status" value="1"/>
</dbReference>
<gene>
    <name evidence="5" type="ORF">HMPREF9135_2289</name>
</gene>
<organism evidence="5 6">
    <name type="scientific">Segatella baroniae F0067</name>
    <dbReference type="NCBI Taxonomy" id="1115809"/>
    <lineage>
        <taxon>Bacteria</taxon>
        <taxon>Pseudomonadati</taxon>
        <taxon>Bacteroidota</taxon>
        <taxon>Bacteroidia</taxon>
        <taxon>Bacteroidales</taxon>
        <taxon>Prevotellaceae</taxon>
        <taxon>Segatella</taxon>
    </lineage>
</organism>
<feature type="compositionally biased region" description="Polar residues" evidence="2">
    <location>
        <begin position="462"/>
        <end position="475"/>
    </location>
</feature>
<reference evidence="5 6" key="1">
    <citation type="submission" date="2013-08" db="EMBL/GenBank/DDBJ databases">
        <authorList>
            <person name="Durkin A.S."/>
            <person name="Haft D.R."/>
            <person name="McCorrison J."/>
            <person name="Torralba M."/>
            <person name="Gillis M."/>
            <person name="Haft D.H."/>
            <person name="Methe B."/>
            <person name="Sutton G."/>
            <person name="Nelson K.E."/>
        </authorList>
    </citation>
    <scope>NUCLEOTIDE SEQUENCE [LARGE SCALE GENOMIC DNA]</scope>
    <source>
        <strain evidence="5 6">F0067</strain>
    </source>
</reference>
<evidence type="ECO:0000256" key="2">
    <source>
        <dbReference type="SAM" id="MobiDB-lite"/>
    </source>
</evidence>
<feature type="chain" id="PRO_5004633484" evidence="3">
    <location>
        <begin position="23"/>
        <end position="555"/>
    </location>
</feature>
<dbReference type="AlphaFoldDB" id="U2P7A4"/>
<feature type="domain" description="Glycosyl hydrolase-like 10" evidence="4">
    <location>
        <begin position="220"/>
        <end position="313"/>
    </location>
</feature>
<feature type="region of interest" description="Disordered" evidence="2">
    <location>
        <begin position="458"/>
        <end position="477"/>
    </location>
</feature>
<protein>
    <submittedName>
        <fullName evidence="5">Glycosyl hydrolase-like domain protein, PF02638 protein</fullName>
    </submittedName>
</protein>
<sequence length="555" mass="62801">MPNRMSASIAALFCCLLTLCQAQPALFSHSIAPPRKHEVRAVWLTTIGGIDWPRRYAQSQQSMTAQQKELADILDRLQAAGVNTVLLQTRIRGTVIYPSRYEPWDGCLSGTPGRSPGYDALAFAIEECHRRGMELHAWVVTMPVGKWNAHGCRQLRAREPQLPIRIGAEGYMNPERKQTGDYLAKLCEEITERYDIDGIHLDYIRYPETWNIKVPLQEGRRHITEIVKAIHDKVKARKPWVKMSCAPIGKADDLTRYWSHGWNAYSRVCQDAQGWLKQGLMDMLFPMMYFKDNGFFPFAIDWKEQADGKPVVPGLGIYFMSPAEKDWSLETITREMAACRNYGLGHAYFRSKFFTDNTKGIYDFASAVFDPTPALVPPMTWASSTQPEAPTDLRLTKDEQGFRLSLPVDSPFTYNLYASSDYPVDTEQGAHLLKARAVRETLPDDGHYYAVTRSDRYGNESKPVQLSDPPTSQTPPLHGLLPHDGRRLTLPGAVSQTDAAYILIADMQGLPLLTFPVRDKTLDISTLASGIYQVRTLDKHHNSHRIGLLRIKKQM</sequence>
<dbReference type="EMBL" id="AWEY01000017">
    <property type="protein sequence ID" value="ERK39579.1"/>
    <property type="molecule type" value="Genomic_DNA"/>
</dbReference>
<proteinExistence type="predicted"/>
<name>U2P7A4_9BACT</name>
<evidence type="ECO:0000256" key="3">
    <source>
        <dbReference type="SAM" id="SignalP"/>
    </source>
</evidence>
<accession>U2P7A4</accession>
<dbReference type="Proteomes" id="UP000016648">
    <property type="component" value="Unassembled WGS sequence"/>
</dbReference>
<dbReference type="PANTHER" id="PTHR43405:SF1">
    <property type="entry name" value="GLYCOSYL HYDROLASE DIGH"/>
    <property type="match status" value="1"/>
</dbReference>
<dbReference type="Pfam" id="PF02638">
    <property type="entry name" value="GHL10"/>
    <property type="match status" value="2"/>
</dbReference>
<dbReference type="InterPro" id="IPR052177">
    <property type="entry name" value="Divisome_Glycosyl_Hydrolase"/>
</dbReference>
<dbReference type="GO" id="GO:0016787">
    <property type="term" value="F:hydrolase activity"/>
    <property type="evidence" value="ECO:0007669"/>
    <property type="project" value="UniProtKB-KW"/>
</dbReference>
<feature type="signal peptide" evidence="3">
    <location>
        <begin position="1"/>
        <end position="22"/>
    </location>
</feature>
<feature type="domain" description="Glycosyl hydrolase-like 10" evidence="4">
    <location>
        <begin position="38"/>
        <end position="208"/>
    </location>
</feature>
<keyword evidence="6" id="KW-1185">Reference proteome</keyword>
<dbReference type="Gene3D" id="3.20.20.80">
    <property type="entry name" value="Glycosidases"/>
    <property type="match status" value="2"/>
</dbReference>
<dbReference type="PATRIC" id="fig|1115809.3.peg.1048"/>
<keyword evidence="5" id="KW-0378">Hydrolase</keyword>